<dbReference type="GO" id="GO:0009435">
    <property type="term" value="P:NAD+ biosynthetic process"/>
    <property type="evidence" value="ECO:0007669"/>
    <property type="project" value="UniProtKB-UniPathway"/>
</dbReference>
<evidence type="ECO:0000259" key="10">
    <source>
        <dbReference type="Pfam" id="PF01729"/>
    </source>
</evidence>
<dbReference type="FunFam" id="3.20.20.70:FF:000030">
    <property type="entry name" value="Nicotinate-nucleotide pyrophosphorylase, carboxylating"/>
    <property type="match status" value="1"/>
</dbReference>
<dbReference type="PANTHER" id="PTHR32179">
    <property type="entry name" value="NICOTINATE-NUCLEOTIDE PYROPHOSPHORYLASE [CARBOXYLATING]"/>
    <property type="match status" value="1"/>
</dbReference>
<dbReference type="InterPro" id="IPR036068">
    <property type="entry name" value="Nicotinate_pribotase-like_C"/>
</dbReference>
<dbReference type="Gene3D" id="3.90.1170.20">
    <property type="entry name" value="Quinolinate phosphoribosyl transferase, N-terminal domain"/>
    <property type="match status" value="1"/>
</dbReference>
<feature type="domain" description="Quinolinate phosphoribosyl transferase N-terminal" evidence="11">
    <location>
        <begin position="29"/>
        <end position="113"/>
    </location>
</feature>
<evidence type="ECO:0000256" key="3">
    <source>
        <dbReference type="ARBA" id="ARBA00009400"/>
    </source>
</evidence>
<dbReference type="InterPro" id="IPR002638">
    <property type="entry name" value="Quinolinate_PRibosylTrfase_C"/>
</dbReference>
<comment type="similarity">
    <text evidence="3 9">Belongs to the NadC/ModD family.</text>
</comment>
<dbReference type="InterPro" id="IPR027277">
    <property type="entry name" value="NadC/ModD"/>
</dbReference>
<proteinExistence type="inferred from homology"/>
<dbReference type="InterPro" id="IPR004393">
    <property type="entry name" value="NadC"/>
</dbReference>
<dbReference type="GO" id="GO:0005737">
    <property type="term" value="C:cytoplasm"/>
    <property type="evidence" value="ECO:0007669"/>
    <property type="project" value="TreeGrafter"/>
</dbReference>
<organism evidence="12 13">
    <name type="scientific">Aquipseudomonas alcaligenes</name>
    <name type="common">Pseudomonas alcaligenes</name>
    <dbReference type="NCBI Taxonomy" id="43263"/>
    <lineage>
        <taxon>Bacteria</taxon>
        <taxon>Pseudomonadati</taxon>
        <taxon>Pseudomonadota</taxon>
        <taxon>Gammaproteobacteria</taxon>
        <taxon>Pseudomonadales</taxon>
        <taxon>Pseudomonadaceae</taxon>
        <taxon>Aquipseudomonas</taxon>
    </lineage>
</organism>
<dbReference type="InterPro" id="IPR013785">
    <property type="entry name" value="Aldolase_TIM"/>
</dbReference>
<evidence type="ECO:0000256" key="9">
    <source>
        <dbReference type="PIRNR" id="PIRNR006250"/>
    </source>
</evidence>
<dbReference type="EMBL" id="QJRX01000002">
    <property type="protein sequence ID" value="PYC28151.1"/>
    <property type="molecule type" value="Genomic_DNA"/>
</dbReference>
<accession>A0A2V4L262</accession>
<dbReference type="SUPFAM" id="SSF51690">
    <property type="entry name" value="Nicotinate/Quinolinate PRTase C-terminal domain-like"/>
    <property type="match status" value="1"/>
</dbReference>
<evidence type="ECO:0000256" key="4">
    <source>
        <dbReference type="ARBA" id="ARBA00011944"/>
    </source>
</evidence>
<dbReference type="GO" id="GO:0004514">
    <property type="term" value="F:nicotinate-nucleotide diphosphorylase (carboxylating) activity"/>
    <property type="evidence" value="ECO:0007669"/>
    <property type="project" value="UniProtKB-EC"/>
</dbReference>
<dbReference type="Proteomes" id="UP000248146">
    <property type="component" value="Unassembled WGS sequence"/>
</dbReference>
<dbReference type="Gene3D" id="3.20.20.70">
    <property type="entry name" value="Aldolase class I"/>
    <property type="match status" value="1"/>
</dbReference>
<keyword evidence="7 9" id="KW-0808">Transferase</keyword>
<sequence>MPNLTLADLGAEIDANVRCALREDIGSGDITAQLIPAERLAHATVITREPAVVCGTAWVDAVFRQLDPRVAVHWQVADGERADANQALFHLEGPARALLSGERSALNFLQTLSAVATRCRHFADLVAGTRVKLLDTRKTLPGLRLAQKYAVTQGGCHNHRIGLYDAFLIKENHIAACGGIAQAVTAAHRIAPGKLVEVEVENLDELREALEAGADIVMLDELSLDDMRTAVALTAGRAKLEASGGINESTLRSIAETGVDYISIGSLTKDVKAIDLSMRLSL</sequence>
<dbReference type="UniPathway" id="UPA00253">
    <property type="reaction ID" value="UER00331"/>
</dbReference>
<dbReference type="PIRSF" id="PIRSF006250">
    <property type="entry name" value="NadC_ModD"/>
    <property type="match status" value="1"/>
</dbReference>
<evidence type="ECO:0000256" key="2">
    <source>
        <dbReference type="ARBA" id="ARBA00004893"/>
    </source>
</evidence>
<evidence type="ECO:0000256" key="1">
    <source>
        <dbReference type="ARBA" id="ARBA00003237"/>
    </source>
</evidence>
<dbReference type="PANTHER" id="PTHR32179:SF3">
    <property type="entry name" value="NICOTINATE-NUCLEOTIDE PYROPHOSPHORYLASE [CARBOXYLATING]"/>
    <property type="match status" value="1"/>
</dbReference>
<dbReference type="OrthoDB" id="9782546at2"/>
<dbReference type="InterPro" id="IPR022412">
    <property type="entry name" value="Quinolinate_PRibosylTrfase_N"/>
</dbReference>
<gene>
    <name evidence="12" type="ORF">DMO17_02960</name>
</gene>
<dbReference type="CDD" id="cd01572">
    <property type="entry name" value="QPRTase"/>
    <property type="match status" value="1"/>
</dbReference>
<evidence type="ECO:0000313" key="13">
    <source>
        <dbReference type="Proteomes" id="UP000248146"/>
    </source>
</evidence>
<comment type="pathway">
    <text evidence="2">Cofactor biosynthesis; NAD(+) biosynthesis; nicotinate D-ribonucleotide from quinolinate: step 1/1.</text>
</comment>
<evidence type="ECO:0000313" key="12">
    <source>
        <dbReference type="EMBL" id="PYC28151.1"/>
    </source>
</evidence>
<name>A0A2V4L262_AQUAC</name>
<comment type="caution">
    <text evidence="12">The sequence shown here is derived from an EMBL/GenBank/DDBJ whole genome shotgun (WGS) entry which is preliminary data.</text>
</comment>
<evidence type="ECO:0000259" key="11">
    <source>
        <dbReference type="Pfam" id="PF02749"/>
    </source>
</evidence>
<evidence type="ECO:0000256" key="5">
    <source>
        <dbReference type="ARBA" id="ARBA00022642"/>
    </source>
</evidence>
<dbReference type="SUPFAM" id="SSF54675">
    <property type="entry name" value="Nicotinate/Quinolinate PRTase N-terminal domain-like"/>
    <property type="match status" value="1"/>
</dbReference>
<keyword evidence="5" id="KW-0662">Pyridine nucleotide biosynthesis</keyword>
<keyword evidence="6 9" id="KW-0328">Glycosyltransferase</keyword>
<protein>
    <recommendedName>
        <fullName evidence="4">nicotinate-nucleotide diphosphorylase (carboxylating)</fullName>
        <ecNumber evidence="4">2.4.2.19</ecNumber>
    </recommendedName>
    <alternativeName>
        <fullName evidence="8">Quinolinate phosphoribosyltransferase [decarboxylating]</fullName>
    </alternativeName>
</protein>
<dbReference type="EC" id="2.4.2.19" evidence="4"/>
<dbReference type="FunFam" id="3.90.1170.20:FF:000007">
    <property type="entry name" value="Nicotinate-nucleotide pyrophosphorylase (Carboxylating)"/>
    <property type="match status" value="1"/>
</dbReference>
<evidence type="ECO:0000256" key="7">
    <source>
        <dbReference type="ARBA" id="ARBA00022679"/>
    </source>
</evidence>
<reference evidence="12 13" key="1">
    <citation type="submission" date="2018-06" db="EMBL/GenBank/DDBJ databases">
        <title>Pseudomonas diversity within urban Lake Michigan freshwaters.</title>
        <authorList>
            <person name="Batrich M."/>
            <person name="Hatzopoulos T."/>
            <person name="Putonti C."/>
        </authorList>
    </citation>
    <scope>NUCLEOTIDE SEQUENCE [LARGE SCALE GENOMIC DNA]</scope>
    <source>
        <strain evidence="12 13">MB-090714</strain>
    </source>
</reference>
<dbReference type="Pfam" id="PF01729">
    <property type="entry name" value="QRPTase_C"/>
    <property type="match status" value="1"/>
</dbReference>
<feature type="domain" description="Quinolinate phosphoribosyl transferase C-terminal" evidence="10">
    <location>
        <begin position="115"/>
        <end position="279"/>
    </location>
</feature>
<dbReference type="InterPro" id="IPR037128">
    <property type="entry name" value="Quinolinate_PRibosylTase_N_sf"/>
</dbReference>
<evidence type="ECO:0000256" key="8">
    <source>
        <dbReference type="ARBA" id="ARBA00033102"/>
    </source>
</evidence>
<dbReference type="Pfam" id="PF02749">
    <property type="entry name" value="QRPTase_N"/>
    <property type="match status" value="1"/>
</dbReference>
<evidence type="ECO:0000256" key="6">
    <source>
        <dbReference type="ARBA" id="ARBA00022676"/>
    </source>
</evidence>
<dbReference type="NCBIfam" id="TIGR00078">
    <property type="entry name" value="nadC"/>
    <property type="match status" value="1"/>
</dbReference>
<dbReference type="GO" id="GO:0034213">
    <property type="term" value="P:quinolinate catabolic process"/>
    <property type="evidence" value="ECO:0007669"/>
    <property type="project" value="TreeGrafter"/>
</dbReference>
<comment type="function">
    <text evidence="1">Involved in the catabolism of quinolinic acid (QA).</text>
</comment>
<dbReference type="AlphaFoldDB" id="A0A2V4L262"/>
<dbReference type="RefSeq" id="WP_110680829.1">
    <property type="nucleotide sequence ID" value="NZ_QJRX01000002.1"/>
</dbReference>